<feature type="non-terminal residue" evidence="1">
    <location>
        <position position="64"/>
    </location>
</feature>
<protein>
    <submittedName>
        <fullName evidence="1">Forkhead box protein P4</fullName>
    </submittedName>
</protein>
<comment type="caution">
    <text evidence="1">The sequence shown here is derived from an EMBL/GenBank/DDBJ whole genome shotgun (WGS) entry which is preliminary data.</text>
</comment>
<gene>
    <name evidence="1" type="ORF">KUDE01_002709</name>
</gene>
<reference evidence="1" key="1">
    <citation type="submission" date="2023-04" db="EMBL/GenBank/DDBJ databases">
        <title>Chromosome-level genome of Chaenocephalus aceratus.</title>
        <authorList>
            <person name="Park H."/>
        </authorList>
    </citation>
    <scope>NUCLEOTIDE SEQUENCE</scope>
    <source>
        <strain evidence="1">DE</strain>
        <tissue evidence="1">Muscle</tissue>
    </source>
</reference>
<keyword evidence="2" id="KW-1185">Reference proteome</keyword>
<evidence type="ECO:0000313" key="1">
    <source>
        <dbReference type="EMBL" id="KAK1877398.1"/>
    </source>
</evidence>
<organism evidence="1 2">
    <name type="scientific">Dissostichus eleginoides</name>
    <name type="common">Patagonian toothfish</name>
    <name type="synonym">Dissostichus amissus</name>
    <dbReference type="NCBI Taxonomy" id="100907"/>
    <lineage>
        <taxon>Eukaryota</taxon>
        <taxon>Metazoa</taxon>
        <taxon>Chordata</taxon>
        <taxon>Craniata</taxon>
        <taxon>Vertebrata</taxon>
        <taxon>Euteleostomi</taxon>
        <taxon>Actinopterygii</taxon>
        <taxon>Neopterygii</taxon>
        <taxon>Teleostei</taxon>
        <taxon>Neoteleostei</taxon>
        <taxon>Acanthomorphata</taxon>
        <taxon>Eupercaria</taxon>
        <taxon>Perciformes</taxon>
        <taxon>Notothenioidei</taxon>
        <taxon>Nototheniidae</taxon>
        <taxon>Dissostichus</taxon>
    </lineage>
</organism>
<evidence type="ECO:0000313" key="2">
    <source>
        <dbReference type="Proteomes" id="UP001228049"/>
    </source>
</evidence>
<dbReference type="Proteomes" id="UP001228049">
    <property type="component" value="Unassembled WGS sequence"/>
</dbReference>
<dbReference type="EMBL" id="JASDAP010000027">
    <property type="protein sequence ID" value="KAK1877398.1"/>
    <property type="molecule type" value="Genomic_DNA"/>
</dbReference>
<name>A0AAD9EQ79_DISEL</name>
<dbReference type="AlphaFoldDB" id="A0AAD9EQ79"/>
<proteinExistence type="predicted"/>
<sequence>MVLCGPAAGGHFARSPHQSPALCHHAINPGQPAVLTLFSDSSERLSIAAASASPLRKSTLRAGQ</sequence>
<accession>A0AAD9EQ79</accession>